<dbReference type="CTD" id="20236366"/>
<reference evidence="1 2" key="1">
    <citation type="journal article" date="2013" name="Nature">
        <title>Insights into bilaterian evolution from three spiralian genomes.</title>
        <authorList>
            <person name="Simakov O."/>
            <person name="Marletaz F."/>
            <person name="Cho S.J."/>
            <person name="Edsinger-Gonzales E."/>
            <person name="Havlak P."/>
            <person name="Hellsten U."/>
            <person name="Kuo D.H."/>
            <person name="Larsson T."/>
            <person name="Lv J."/>
            <person name="Arendt D."/>
            <person name="Savage R."/>
            <person name="Osoegawa K."/>
            <person name="de Jong P."/>
            <person name="Grimwood J."/>
            <person name="Chapman J.A."/>
            <person name="Shapiro H."/>
            <person name="Aerts A."/>
            <person name="Otillar R.P."/>
            <person name="Terry A.Y."/>
            <person name="Boore J.L."/>
            <person name="Grigoriev I.V."/>
            <person name="Lindberg D.R."/>
            <person name="Seaver E.C."/>
            <person name="Weisblat D.A."/>
            <person name="Putnam N.H."/>
            <person name="Rokhsar D.S."/>
        </authorList>
    </citation>
    <scope>NUCLEOTIDE SEQUENCE [LARGE SCALE GENOMIC DNA]</scope>
</reference>
<dbReference type="InterPro" id="IPR027844">
    <property type="entry name" value="INTS15"/>
</dbReference>
<dbReference type="OrthoDB" id="5861309at2759"/>
<dbReference type="AlphaFoldDB" id="V4BEB6"/>
<dbReference type="RefSeq" id="XP_009062142.1">
    <property type="nucleotide sequence ID" value="XM_009063894.1"/>
</dbReference>
<dbReference type="HOGENOM" id="CLU_045490_0_0_1"/>
<protein>
    <submittedName>
        <fullName evidence="1">Uncharacterized protein</fullName>
    </submittedName>
</protein>
<organism evidence="1 2">
    <name type="scientific">Lottia gigantea</name>
    <name type="common">Giant owl limpet</name>
    <dbReference type="NCBI Taxonomy" id="225164"/>
    <lineage>
        <taxon>Eukaryota</taxon>
        <taxon>Metazoa</taxon>
        <taxon>Spiralia</taxon>
        <taxon>Lophotrochozoa</taxon>
        <taxon>Mollusca</taxon>
        <taxon>Gastropoda</taxon>
        <taxon>Patellogastropoda</taxon>
        <taxon>Lottioidea</taxon>
        <taxon>Lottiidae</taxon>
        <taxon>Lottia</taxon>
    </lineage>
</organism>
<evidence type="ECO:0000313" key="2">
    <source>
        <dbReference type="Proteomes" id="UP000030746"/>
    </source>
</evidence>
<gene>
    <name evidence="1" type="ORF">LOTGIDRAFT_154698</name>
</gene>
<dbReference type="Pfam" id="PF14964">
    <property type="entry name" value="INTS15"/>
    <property type="match status" value="1"/>
</dbReference>
<dbReference type="EMBL" id="KB202953">
    <property type="protein sequence ID" value="ESO87194.1"/>
    <property type="molecule type" value="Genomic_DNA"/>
</dbReference>
<dbReference type="OMA" id="DDGDCHQ"/>
<evidence type="ECO:0000313" key="1">
    <source>
        <dbReference type="EMBL" id="ESO87194.1"/>
    </source>
</evidence>
<dbReference type="Proteomes" id="UP000030746">
    <property type="component" value="Unassembled WGS sequence"/>
</dbReference>
<dbReference type="STRING" id="225164.V4BEB6"/>
<name>V4BEB6_LOTGI</name>
<accession>V4BEB6</accession>
<proteinExistence type="predicted"/>
<dbReference type="KEGG" id="lgi:LOTGIDRAFT_154698"/>
<sequence length="398" mass="44822">MAANLMKRLRHMEFPDCTREALQQLIAIFNQDSLPGQPNSSEALALEICQEFILFKTKGKPQKTLPPIEELQLLQMLCTCFNEAQQKSKYQLFIAIFGPRADNYSSALLTKLVSMALSISCSSVLDCVAIWAQERSCGKRPVQQLTLRLVEDYCLLFIEPSVVFHKLPSISPLFVCNFITSVTMLYPLHDTRSIPPIGLLQHVTDWINTDCTLCCESVRQARIHNNYSSPIPGLTAWCVRGTIITKYLQNMASQPTSDNKIQTIELEKALKLTGLLSKLHLGLLQSLQFCQTNINNMSQYLITVMNMLDIIHSLITVCRNCGVKPEDECLHNSLERFSQVIQVSAVSGCLGVETGKLREFQSIVFNSFPHNRLLQMVLAFLSGGQQPNRITQQPPFRP</sequence>
<dbReference type="PANTHER" id="PTHR14540:SF2">
    <property type="entry name" value="INTEGRATOR COMPLEX SUBUNIT 15"/>
    <property type="match status" value="1"/>
</dbReference>
<keyword evidence="2" id="KW-1185">Reference proteome</keyword>
<dbReference type="PANTHER" id="PTHR14540">
    <property type="entry name" value="INTEGRATOR COMPLEX SUBUNIT 15"/>
    <property type="match status" value="1"/>
</dbReference>
<dbReference type="GeneID" id="20236366"/>